<evidence type="ECO:0000313" key="7">
    <source>
        <dbReference type="Proteomes" id="UP000592820"/>
    </source>
</evidence>
<gene>
    <name evidence="6" type="ORF">HDG41_004942</name>
</gene>
<dbReference type="PANTHER" id="PTHR10272:SF13">
    <property type="entry name" value="POLY(ETHYLENE TEREPHTHALATE) HYDROLASE"/>
    <property type="match status" value="1"/>
</dbReference>
<dbReference type="Gene3D" id="3.40.50.1820">
    <property type="entry name" value="alpha/beta hydrolase"/>
    <property type="match status" value="1"/>
</dbReference>
<dbReference type="PIRSF" id="PIRSF031982">
    <property type="entry name" value="UCP031982_abhydr"/>
    <property type="match status" value="1"/>
</dbReference>
<dbReference type="RefSeq" id="WP_184227423.1">
    <property type="nucleotide sequence ID" value="NZ_JACHDE010000010.1"/>
</dbReference>
<dbReference type="Pfam" id="PF12146">
    <property type="entry name" value="Hydrolase_4"/>
    <property type="match status" value="1"/>
</dbReference>
<accession>A0A7W8P422</accession>
<proteinExistence type="predicted"/>
<dbReference type="GO" id="GO:0003847">
    <property type="term" value="F:1-alkyl-2-acetylglycerophosphocholine esterase activity"/>
    <property type="evidence" value="ECO:0007669"/>
    <property type="project" value="TreeGrafter"/>
</dbReference>
<dbReference type="AlphaFoldDB" id="A0A7W8P422"/>
<feature type="signal peptide" evidence="4">
    <location>
        <begin position="1"/>
        <end position="37"/>
    </location>
</feature>
<evidence type="ECO:0000259" key="5">
    <source>
        <dbReference type="Pfam" id="PF12146"/>
    </source>
</evidence>
<dbReference type="InterPro" id="IPR016986">
    <property type="entry name" value="UCP031982_abhydr"/>
</dbReference>
<sequence>MMRRSCAALSSAVVVSLSVALSGALGGAMWAASPAHADARTASADWHVGETSRVFHPDVARNWRGAQTQALITRIWYPADATQAETPHDIGAPGHPMFVGHAAADDAPLSTAQPKYPLLLLSHGTGGSADSLDWLAASLAAQGYIVAGVNHPGNNALEPRTRDGFILWWERATDLSEVLDGVLADPRFGPRIDTTRIGALGFSLGGYTVLEVAGARTDRAAFERFCTSPEADAICSPPEAASLAHAPDAPALTVDGLSAETNASRARSGDSYRDPRVKAAFAIAPALGEAFNSSSFKEVTIPVALLAGEADTTAPVNTNIHRIAGFMPQATVTMVPGASHYTFMDVCEPELMERLAPICKDGPGVDRAAIHARTAAQVRDFFAATLPARGRED</sequence>
<dbReference type="PANTHER" id="PTHR10272">
    <property type="entry name" value="PLATELET-ACTIVATING FACTOR ACETYLHYDROLASE"/>
    <property type="match status" value="1"/>
</dbReference>
<keyword evidence="1 6" id="KW-0378">Hydrolase</keyword>
<evidence type="ECO:0000256" key="3">
    <source>
        <dbReference type="ARBA" id="ARBA00023098"/>
    </source>
</evidence>
<feature type="chain" id="PRO_5030636052" evidence="4">
    <location>
        <begin position="38"/>
        <end position="393"/>
    </location>
</feature>
<feature type="domain" description="Serine aminopeptidase S33" evidence="5">
    <location>
        <begin position="118"/>
        <end position="345"/>
    </location>
</feature>
<keyword evidence="2" id="KW-0442">Lipid degradation</keyword>
<keyword evidence="3" id="KW-0443">Lipid metabolism</keyword>
<evidence type="ECO:0000256" key="4">
    <source>
        <dbReference type="SAM" id="SignalP"/>
    </source>
</evidence>
<dbReference type="InterPro" id="IPR022742">
    <property type="entry name" value="Hydrolase_4"/>
</dbReference>
<keyword evidence="4" id="KW-0732">Signal</keyword>
<evidence type="ECO:0000313" key="6">
    <source>
        <dbReference type="EMBL" id="MBB5402856.1"/>
    </source>
</evidence>
<organism evidence="6 7">
    <name type="scientific">Paraburkholderia youngii</name>
    <dbReference type="NCBI Taxonomy" id="2782701"/>
    <lineage>
        <taxon>Bacteria</taxon>
        <taxon>Pseudomonadati</taxon>
        <taxon>Pseudomonadota</taxon>
        <taxon>Betaproteobacteria</taxon>
        <taxon>Burkholderiales</taxon>
        <taxon>Burkholderiaceae</taxon>
        <taxon>Paraburkholderia</taxon>
    </lineage>
</organism>
<protein>
    <submittedName>
        <fullName evidence="6">Putative dienelactone hydrolase</fullName>
    </submittedName>
</protein>
<reference evidence="6 7" key="1">
    <citation type="submission" date="2020-08" db="EMBL/GenBank/DDBJ databases">
        <title>Genomic Encyclopedia of Type Strains, Phase IV (KMG-V): Genome sequencing to study the core and pangenomes of soil and plant-associated prokaryotes.</title>
        <authorList>
            <person name="Whitman W."/>
        </authorList>
    </citation>
    <scope>NUCLEOTIDE SEQUENCE [LARGE SCALE GENOMIC DNA]</scope>
    <source>
        <strain evidence="6 7">JPY162</strain>
    </source>
</reference>
<dbReference type="InterPro" id="IPR029058">
    <property type="entry name" value="AB_hydrolase_fold"/>
</dbReference>
<name>A0A7W8P422_9BURK</name>
<evidence type="ECO:0000256" key="2">
    <source>
        <dbReference type="ARBA" id="ARBA00022963"/>
    </source>
</evidence>
<comment type="caution">
    <text evidence="6">The sequence shown here is derived from an EMBL/GenBank/DDBJ whole genome shotgun (WGS) entry which is preliminary data.</text>
</comment>
<dbReference type="GO" id="GO:0016042">
    <property type="term" value="P:lipid catabolic process"/>
    <property type="evidence" value="ECO:0007669"/>
    <property type="project" value="UniProtKB-KW"/>
</dbReference>
<dbReference type="EMBL" id="JACHDE010000010">
    <property type="protein sequence ID" value="MBB5402856.1"/>
    <property type="molecule type" value="Genomic_DNA"/>
</dbReference>
<dbReference type="SUPFAM" id="SSF53474">
    <property type="entry name" value="alpha/beta-Hydrolases"/>
    <property type="match status" value="1"/>
</dbReference>
<evidence type="ECO:0000256" key="1">
    <source>
        <dbReference type="ARBA" id="ARBA00022801"/>
    </source>
</evidence>
<dbReference type="Proteomes" id="UP000592820">
    <property type="component" value="Unassembled WGS sequence"/>
</dbReference>